<evidence type="ECO:0000313" key="2">
    <source>
        <dbReference type="EMBL" id="CAG9771508.1"/>
    </source>
</evidence>
<dbReference type="EMBL" id="OU892283">
    <property type="protein sequence ID" value="CAG9771508.1"/>
    <property type="molecule type" value="Genomic_DNA"/>
</dbReference>
<name>A0A9N9MVI9_9CUCU</name>
<feature type="region of interest" description="Disordered" evidence="1">
    <location>
        <begin position="1"/>
        <end position="24"/>
    </location>
</feature>
<keyword evidence="3" id="KW-1185">Reference proteome</keyword>
<accession>A0A9N9MVI9</accession>
<reference evidence="2" key="1">
    <citation type="submission" date="2022-01" db="EMBL/GenBank/DDBJ databases">
        <authorList>
            <person name="King R."/>
        </authorList>
    </citation>
    <scope>NUCLEOTIDE SEQUENCE</scope>
</reference>
<dbReference type="Proteomes" id="UP001152799">
    <property type="component" value="Chromosome 7"/>
</dbReference>
<evidence type="ECO:0000256" key="1">
    <source>
        <dbReference type="SAM" id="MobiDB-lite"/>
    </source>
</evidence>
<proteinExistence type="predicted"/>
<dbReference type="OrthoDB" id="6771023at2759"/>
<feature type="compositionally biased region" description="Polar residues" evidence="1">
    <location>
        <begin position="10"/>
        <end position="24"/>
    </location>
</feature>
<evidence type="ECO:0000313" key="3">
    <source>
        <dbReference type="Proteomes" id="UP001152799"/>
    </source>
</evidence>
<sequence>MQVTCRLPRYNNNRTPSNSQTPRASNFLALMDVENPEQNDSNSKNCRPCHCQSQHEANCNKMSENNPNDVAGLTTFSNDTPTPFVTEPFQQDDLINNLPCQKNLLIEGTYSSKRISIIIDTGAFQNIASAEYFPNYQSFKLGARCLETADNHKINVLGSAIIEIFLDTIIKFNEIKDLEVQIQNFSDSLENALTHYFFEYNDLFIVKNGLSILSPPFIRYNKLFVTIKSTKHTVLKLFADTALGKFINICHFHADEILFTNEKLKDSTIKYNINTCLTADNKQNLEYFLNKNKDLLASCSKEVGYTNLMQHVIDTGISERTICN</sequence>
<gene>
    <name evidence="2" type="ORF">CEUTPL_LOCUS11940</name>
</gene>
<protein>
    <submittedName>
        <fullName evidence="2">Uncharacterized protein</fullName>
    </submittedName>
</protein>
<organism evidence="2 3">
    <name type="scientific">Ceutorhynchus assimilis</name>
    <name type="common">cabbage seed weevil</name>
    <dbReference type="NCBI Taxonomy" id="467358"/>
    <lineage>
        <taxon>Eukaryota</taxon>
        <taxon>Metazoa</taxon>
        <taxon>Ecdysozoa</taxon>
        <taxon>Arthropoda</taxon>
        <taxon>Hexapoda</taxon>
        <taxon>Insecta</taxon>
        <taxon>Pterygota</taxon>
        <taxon>Neoptera</taxon>
        <taxon>Endopterygota</taxon>
        <taxon>Coleoptera</taxon>
        <taxon>Polyphaga</taxon>
        <taxon>Cucujiformia</taxon>
        <taxon>Curculionidae</taxon>
        <taxon>Ceutorhynchinae</taxon>
        <taxon>Ceutorhynchus</taxon>
    </lineage>
</organism>
<dbReference type="AlphaFoldDB" id="A0A9N9MVI9"/>